<evidence type="ECO:0000313" key="2">
    <source>
        <dbReference type="EMBL" id="SJM51206.1"/>
    </source>
</evidence>
<evidence type="ECO:0000256" key="1">
    <source>
        <dbReference type="SAM" id="MobiDB-lite"/>
    </source>
</evidence>
<feature type="compositionally biased region" description="Basic and acidic residues" evidence="1">
    <location>
        <begin position="19"/>
        <end position="32"/>
    </location>
</feature>
<feature type="region of interest" description="Disordered" evidence="1">
    <location>
        <begin position="1"/>
        <end position="82"/>
    </location>
</feature>
<gene>
    <name evidence="2" type="ORF">CZ674_02695</name>
</gene>
<reference evidence="2 3" key="1">
    <citation type="submission" date="2017-02" db="EMBL/GenBank/DDBJ databases">
        <authorList>
            <person name="Peterson S.W."/>
        </authorList>
    </citation>
    <scope>NUCLEOTIDE SEQUENCE [LARGE SCALE GENOMIC DNA]</scope>
    <source>
        <strain evidence="2 3">LMG 22410</strain>
    </source>
</reference>
<keyword evidence="3" id="KW-1185">Reference proteome</keyword>
<feature type="compositionally biased region" description="Acidic residues" evidence="1">
    <location>
        <begin position="9"/>
        <end position="18"/>
    </location>
</feature>
<dbReference type="RefSeq" id="WP_143244607.1">
    <property type="nucleotide sequence ID" value="NZ_FUHU01000016.1"/>
</dbReference>
<dbReference type="AlphaFoldDB" id="A0A1R4F5Q1"/>
<feature type="compositionally biased region" description="Basic and acidic residues" evidence="1">
    <location>
        <begin position="61"/>
        <end position="82"/>
    </location>
</feature>
<protein>
    <submittedName>
        <fullName evidence="2">Uncharacterized protein</fullName>
    </submittedName>
</protein>
<accession>A0A1R4F5Q1</accession>
<sequence>MAQFSDRNEEIDEEQELVTDDHRSAPAERPAVEPEAPDEELPLEESRALQDSDQVGVTATPEERRPDLFDDHGRISPEEDTA</sequence>
<organism evidence="2 3">
    <name type="scientific">Agrococcus casei LMG 22410</name>
    <dbReference type="NCBI Taxonomy" id="1255656"/>
    <lineage>
        <taxon>Bacteria</taxon>
        <taxon>Bacillati</taxon>
        <taxon>Actinomycetota</taxon>
        <taxon>Actinomycetes</taxon>
        <taxon>Micrococcales</taxon>
        <taxon>Microbacteriaceae</taxon>
        <taxon>Agrococcus</taxon>
    </lineage>
</organism>
<dbReference type="GeneID" id="303174278"/>
<evidence type="ECO:0000313" key="3">
    <source>
        <dbReference type="Proteomes" id="UP000195787"/>
    </source>
</evidence>
<dbReference type="Proteomes" id="UP000195787">
    <property type="component" value="Unassembled WGS sequence"/>
</dbReference>
<name>A0A1R4F5Q1_9MICO</name>
<proteinExistence type="predicted"/>
<dbReference type="EMBL" id="FUHU01000016">
    <property type="protein sequence ID" value="SJM51206.1"/>
    <property type="molecule type" value="Genomic_DNA"/>
</dbReference>